<dbReference type="AlphaFoldDB" id="A0A1F5YY16"/>
<evidence type="ECO:0000313" key="3">
    <source>
        <dbReference type="EMBL" id="OGG04782.1"/>
    </source>
</evidence>
<proteinExistence type="inferred from homology"/>
<dbReference type="SUPFAM" id="SSF53474">
    <property type="entry name" value="alpha/beta-Hydrolases"/>
    <property type="match status" value="1"/>
</dbReference>
<dbReference type="InterPro" id="IPR029058">
    <property type="entry name" value="AB_hydrolase_fold"/>
</dbReference>
<feature type="domain" description="AB hydrolase-1" evidence="2">
    <location>
        <begin position="30"/>
        <end position="151"/>
    </location>
</feature>
<evidence type="ECO:0000256" key="1">
    <source>
        <dbReference type="ARBA" id="ARBA00038115"/>
    </source>
</evidence>
<comment type="similarity">
    <text evidence="1">Belongs to the AB hydrolase superfamily. FUS2 hydrolase family.</text>
</comment>
<reference evidence="3 4" key="1">
    <citation type="journal article" date="2016" name="Nat. Commun.">
        <title>Thousands of microbial genomes shed light on interconnected biogeochemical processes in an aquifer system.</title>
        <authorList>
            <person name="Anantharaman K."/>
            <person name="Brown C.T."/>
            <person name="Hug L.A."/>
            <person name="Sharon I."/>
            <person name="Castelle C.J."/>
            <person name="Probst A.J."/>
            <person name="Thomas B.C."/>
            <person name="Singh A."/>
            <person name="Wilkins M.J."/>
            <person name="Karaoz U."/>
            <person name="Brodie E.L."/>
            <person name="Williams K.H."/>
            <person name="Hubbard S.S."/>
            <person name="Banfield J.F."/>
        </authorList>
    </citation>
    <scope>NUCLEOTIDE SEQUENCE [LARGE SCALE GENOMIC DNA]</scope>
</reference>
<dbReference type="Gene3D" id="3.40.50.1820">
    <property type="entry name" value="alpha/beta hydrolase"/>
    <property type="match status" value="1"/>
</dbReference>
<gene>
    <name evidence="3" type="ORF">A2Z33_05720</name>
</gene>
<dbReference type="EMBL" id="MFJD01000001">
    <property type="protein sequence ID" value="OGG04782.1"/>
    <property type="molecule type" value="Genomic_DNA"/>
</dbReference>
<name>A0A1F5YY16_9BACT</name>
<dbReference type="STRING" id="1798374.A2Z33_05720"/>
<protein>
    <recommendedName>
        <fullName evidence="2">AB hydrolase-1 domain-containing protein</fullName>
    </recommendedName>
</protein>
<sequence length="248" mass="26638">MIEDEPVSITADRINISGLLTGDNNAPVGAVLFLHGGGKTNSKSIFRPWQKALAAVGFLTLAIDFRGCGDSSGEFTDGSLTHRLTDARAAVNFLRKVSRLPENRICIAGSSMGGHITARLTDTFPDVSSVILVCAAAYSGSSEPLRLDDSFTRAIRHPDSFADSPAFRSLSRFPGSILTIYGEHDRIIPGPVAARYESFGRSRGAAIRIPGAAHQLLQPKSPDDAKRMRDLIDGSIAFLRQLFPVRSG</sequence>
<evidence type="ECO:0000259" key="2">
    <source>
        <dbReference type="Pfam" id="PF00561"/>
    </source>
</evidence>
<dbReference type="InterPro" id="IPR050261">
    <property type="entry name" value="FrsA_esterase"/>
</dbReference>
<dbReference type="PANTHER" id="PTHR22946">
    <property type="entry name" value="DIENELACTONE HYDROLASE DOMAIN-CONTAINING PROTEIN-RELATED"/>
    <property type="match status" value="1"/>
</dbReference>
<dbReference type="Pfam" id="PF00561">
    <property type="entry name" value="Abhydrolase_1"/>
    <property type="match status" value="1"/>
</dbReference>
<accession>A0A1F5YY16</accession>
<dbReference type="InterPro" id="IPR000073">
    <property type="entry name" value="AB_hydrolase_1"/>
</dbReference>
<organism evidence="3 4">
    <name type="scientific">Candidatus Gottesmanbacteria bacterium RBG_16_52_11</name>
    <dbReference type="NCBI Taxonomy" id="1798374"/>
    <lineage>
        <taxon>Bacteria</taxon>
        <taxon>Candidatus Gottesmaniibacteriota</taxon>
    </lineage>
</organism>
<comment type="caution">
    <text evidence="3">The sequence shown here is derived from an EMBL/GenBank/DDBJ whole genome shotgun (WGS) entry which is preliminary data.</text>
</comment>
<evidence type="ECO:0000313" key="4">
    <source>
        <dbReference type="Proteomes" id="UP000178448"/>
    </source>
</evidence>
<dbReference type="Proteomes" id="UP000178448">
    <property type="component" value="Unassembled WGS sequence"/>
</dbReference>